<dbReference type="PROSITE" id="PS51155">
    <property type="entry name" value="CHIT_BIND_RR_2"/>
    <property type="match status" value="1"/>
</dbReference>
<reference evidence="3 4" key="1">
    <citation type="submission" date="2024-05" db="EMBL/GenBank/DDBJ databases">
        <title>Genetic variation in Jamaican populations of the coffee berry borer (Hypothenemus hampei).</title>
        <authorList>
            <person name="Errbii M."/>
            <person name="Myrie A."/>
        </authorList>
    </citation>
    <scope>NUCLEOTIDE SEQUENCE [LARGE SCALE GENOMIC DNA]</scope>
    <source>
        <strain evidence="3">JA-Hopewell-2020-01-JO</strain>
        <tissue evidence="3">Whole body</tissue>
    </source>
</reference>
<evidence type="ECO:0000256" key="1">
    <source>
        <dbReference type="PROSITE-ProRule" id="PRU00497"/>
    </source>
</evidence>
<protein>
    <submittedName>
        <fullName evidence="3">Uncharacterized protein</fullName>
    </submittedName>
</protein>
<dbReference type="GO" id="GO:0042302">
    <property type="term" value="F:structural constituent of cuticle"/>
    <property type="evidence" value="ECO:0007669"/>
    <property type="project" value="UniProtKB-UniRule"/>
</dbReference>
<keyword evidence="4" id="KW-1185">Reference proteome</keyword>
<accession>A0ABD1ELN1</accession>
<keyword evidence="1" id="KW-0193">Cuticle</keyword>
<keyword evidence="2" id="KW-0732">Signal</keyword>
<dbReference type="AlphaFoldDB" id="A0ABD1ELN1"/>
<name>A0ABD1ELN1_HYPHA</name>
<feature type="signal peptide" evidence="2">
    <location>
        <begin position="1"/>
        <end position="20"/>
    </location>
</feature>
<gene>
    <name evidence="3" type="ORF">ABEB36_010390</name>
</gene>
<dbReference type="InterPro" id="IPR000618">
    <property type="entry name" value="Insect_cuticle"/>
</dbReference>
<evidence type="ECO:0000256" key="2">
    <source>
        <dbReference type="SAM" id="SignalP"/>
    </source>
</evidence>
<evidence type="ECO:0000313" key="4">
    <source>
        <dbReference type="Proteomes" id="UP001566132"/>
    </source>
</evidence>
<proteinExistence type="predicted"/>
<evidence type="ECO:0000313" key="3">
    <source>
        <dbReference type="EMBL" id="KAL1494873.1"/>
    </source>
</evidence>
<feature type="chain" id="PRO_5044882996" evidence="2">
    <location>
        <begin position="21"/>
        <end position="129"/>
    </location>
</feature>
<dbReference type="Proteomes" id="UP001566132">
    <property type="component" value="Unassembled WGS sequence"/>
</dbReference>
<comment type="caution">
    <text evidence="3">The sequence shown here is derived from an EMBL/GenBank/DDBJ whole genome shotgun (WGS) entry which is preliminary data.</text>
</comment>
<organism evidence="3 4">
    <name type="scientific">Hypothenemus hampei</name>
    <name type="common">Coffee berry borer</name>
    <dbReference type="NCBI Taxonomy" id="57062"/>
    <lineage>
        <taxon>Eukaryota</taxon>
        <taxon>Metazoa</taxon>
        <taxon>Ecdysozoa</taxon>
        <taxon>Arthropoda</taxon>
        <taxon>Hexapoda</taxon>
        <taxon>Insecta</taxon>
        <taxon>Pterygota</taxon>
        <taxon>Neoptera</taxon>
        <taxon>Endopterygota</taxon>
        <taxon>Coleoptera</taxon>
        <taxon>Polyphaga</taxon>
        <taxon>Cucujiformia</taxon>
        <taxon>Curculionidae</taxon>
        <taxon>Scolytinae</taxon>
        <taxon>Hypothenemus</taxon>
    </lineage>
</organism>
<sequence length="129" mass="14625">MLNIFGTFSLLLFVLNSSISIPIEVFNYVNENLPNGYHFGYKLSDSQERQEWGEYVTKENTKTFKVNGFYSYIFNGKRLKVNYESDEKGYRAKTTLQKDMQPSLQAFVVTETLRIAPSLLASLSGGGIG</sequence>
<dbReference type="EMBL" id="JBDJPC010000007">
    <property type="protein sequence ID" value="KAL1494873.1"/>
    <property type="molecule type" value="Genomic_DNA"/>
</dbReference>
<dbReference type="Pfam" id="PF00379">
    <property type="entry name" value="Chitin_bind_4"/>
    <property type="match status" value="1"/>
</dbReference>